<reference evidence="1 2" key="1">
    <citation type="submission" date="2017-08" db="EMBL/GenBank/DDBJ databases">
        <authorList>
            <person name="de Groot N.N."/>
        </authorList>
    </citation>
    <scope>NUCLEOTIDE SEQUENCE [LARGE SCALE GENOMIC DNA]</scope>
    <source>
        <strain evidence="1 2">USBA 78</strain>
    </source>
</reference>
<dbReference type="EMBL" id="OBMM01000005">
    <property type="protein sequence ID" value="SOC26228.1"/>
    <property type="molecule type" value="Genomic_DNA"/>
</dbReference>
<evidence type="ECO:0000313" key="2">
    <source>
        <dbReference type="Proteomes" id="UP000219068"/>
    </source>
</evidence>
<proteinExistence type="predicted"/>
<evidence type="ECO:0000313" key="1">
    <source>
        <dbReference type="EMBL" id="SOC26228.1"/>
    </source>
</evidence>
<accession>A0A285TVS3</accession>
<name>A0A285TVS3_9PROT</name>
<protein>
    <submittedName>
        <fullName evidence="1">Uncharacterized protein</fullName>
    </submittedName>
</protein>
<sequence length="170" mass="18584">MLLDLLVPDTDCFWGDQNMLSVSTIDTMKQASPVSVMETLMSCARSSSSLRGADEQCADIALFINLLIAEYTGEASMKVDLTLMDRNYRDALACALERLSLSRFAVKTAGNTQMQCKLLSHLNIRGSIALFKLGPELAKELSAGSETFEQCRSAHMDYLSEEKHSSASSG</sequence>
<dbReference type="AlphaFoldDB" id="A0A285TVS3"/>
<organism evidence="1 2">
    <name type="scientific">Thalassospira xiamenensis</name>
    <dbReference type="NCBI Taxonomy" id="220697"/>
    <lineage>
        <taxon>Bacteria</taxon>
        <taxon>Pseudomonadati</taxon>
        <taxon>Pseudomonadota</taxon>
        <taxon>Alphaproteobacteria</taxon>
        <taxon>Rhodospirillales</taxon>
        <taxon>Thalassospiraceae</taxon>
        <taxon>Thalassospira</taxon>
    </lineage>
</organism>
<gene>
    <name evidence="1" type="ORF">SAMN05428964_10583</name>
</gene>
<dbReference type="Proteomes" id="UP000219068">
    <property type="component" value="Unassembled WGS sequence"/>
</dbReference>